<dbReference type="InterPro" id="IPR052026">
    <property type="entry name" value="ExeA_AAA_ATPase_DNA-bind"/>
</dbReference>
<protein>
    <recommendedName>
        <fullName evidence="2">SPOR domain-containing protein</fullName>
    </recommendedName>
</protein>
<accession>A0A4R3I2V8</accession>
<evidence type="ECO:0000313" key="4">
    <source>
        <dbReference type="Proteomes" id="UP000295793"/>
    </source>
</evidence>
<proteinExistence type="predicted"/>
<name>A0A4R3I2V8_9GAMM</name>
<evidence type="ECO:0000259" key="2">
    <source>
        <dbReference type="PROSITE" id="PS51724"/>
    </source>
</evidence>
<dbReference type="Gene3D" id="3.30.70.1070">
    <property type="entry name" value="Sporulation related repeat"/>
    <property type="match status" value="1"/>
</dbReference>
<dbReference type="PROSITE" id="PS51724">
    <property type="entry name" value="SPOR"/>
    <property type="match status" value="1"/>
</dbReference>
<sequence length="487" mass="53959">MDLSEQSERMQEHYNLHHDPFGALVDAMVFSGAGGRYEAAETIRHLLSYSPQEILLYGQPGSGKRTLAQHVLKMLEDHWRIAWIDGSDTESVVALLKEVVGQLGLGLRVESNPELLLPQLVELASQRAQNDEMFLIVVQFADRLPKDVFSCLQQIRGLSEDTEFRIRQFWLADSVEKLPAALDEEACYAHELTPFAPLDASQYLKDRLVAAGGMNIFPFTEKDISRLNQLAKGLPMELNEIARDYLIGSTFKTTEKKQAFPVTHVIAGLAALCLVVLAFLYNANVKKTDEIEIQSAITPVAESGMTSIEEKLAKAVAKVEAIQAQPNAERESAALTPQKAAEVKSDVTTAPVEPEQAVVAQPEVVSEVESKAVEEPKAPAEPVQQAEVVDIKPSSTRLIDIAADAEFTMQLIGVREREKLVPLKAKFSQPEKVDLVETQYKGLPWFILIYGRYTTKEAAVKDAASLPEPFAGQQPWYRTFAAIRSDM</sequence>
<dbReference type="InterPro" id="IPR007730">
    <property type="entry name" value="SPOR-like_dom"/>
</dbReference>
<keyword evidence="1" id="KW-0812">Transmembrane</keyword>
<dbReference type="EMBL" id="SLZR01000016">
    <property type="protein sequence ID" value="TCS38229.1"/>
    <property type="molecule type" value="Genomic_DNA"/>
</dbReference>
<feature type="domain" description="SPOR" evidence="2">
    <location>
        <begin position="401"/>
        <end position="480"/>
    </location>
</feature>
<dbReference type="SUPFAM" id="SSF52540">
    <property type="entry name" value="P-loop containing nucleoside triphosphate hydrolases"/>
    <property type="match status" value="1"/>
</dbReference>
<reference evidence="3 4" key="1">
    <citation type="submission" date="2019-03" db="EMBL/GenBank/DDBJ databases">
        <title>Genomic Encyclopedia of Archaeal and Bacterial Type Strains, Phase II (KMG-II): from individual species to whole genera.</title>
        <authorList>
            <person name="Goeker M."/>
        </authorList>
    </citation>
    <scope>NUCLEOTIDE SEQUENCE [LARGE SCALE GENOMIC DNA]</scope>
    <source>
        <strain evidence="3 4">DSM 15388</strain>
    </source>
</reference>
<feature type="transmembrane region" description="Helical" evidence="1">
    <location>
        <begin position="259"/>
        <end position="281"/>
    </location>
</feature>
<keyword evidence="1" id="KW-0472">Membrane</keyword>
<evidence type="ECO:0000256" key="1">
    <source>
        <dbReference type="SAM" id="Phobius"/>
    </source>
</evidence>
<dbReference type="Proteomes" id="UP000295793">
    <property type="component" value="Unassembled WGS sequence"/>
</dbReference>
<dbReference type="InterPro" id="IPR027417">
    <property type="entry name" value="P-loop_NTPase"/>
</dbReference>
<dbReference type="InterPro" id="IPR036680">
    <property type="entry name" value="SPOR-like_sf"/>
</dbReference>
<gene>
    <name evidence="3" type="ORF">BCF53_11640</name>
</gene>
<dbReference type="GO" id="GO:0042834">
    <property type="term" value="F:peptidoglycan binding"/>
    <property type="evidence" value="ECO:0007669"/>
    <property type="project" value="InterPro"/>
</dbReference>
<keyword evidence="1" id="KW-1133">Transmembrane helix</keyword>
<dbReference type="OrthoDB" id="6189127at2"/>
<organism evidence="3 4">
    <name type="scientific">Reinekea marinisedimentorum</name>
    <dbReference type="NCBI Taxonomy" id="230495"/>
    <lineage>
        <taxon>Bacteria</taxon>
        <taxon>Pseudomonadati</taxon>
        <taxon>Pseudomonadota</taxon>
        <taxon>Gammaproteobacteria</taxon>
        <taxon>Oceanospirillales</taxon>
        <taxon>Saccharospirillaceae</taxon>
        <taxon>Reinekea</taxon>
    </lineage>
</organism>
<dbReference type="RefSeq" id="WP_132702963.1">
    <property type="nucleotide sequence ID" value="NZ_SLZR01000016.1"/>
</dbReference>
<keyword evidence="4" id="KW-1185">Reference proteome</keyword>
<dbReference type="PANTHER" id="PTHR35894:SF1">
    <property type="entry name" value="PHOSPHORIBULOKINASE _ URIDINE KINASE FAMILY"/>
    <property type="match status" value="1"/>
</dbReference>
<dbReference type="AlphaFoldDB" id="A0A4R3I2V8"/>
<dbReference type="Gene3D" id="3.40.50.300">
    <property type="entry name" value="P-loop containing nucleotide triphosphate hydrolases"/>
    <property type="match status" value="1"/>
</dbReference>
<dbReference type="PANTHER" id="PTHR35894">
    <property type="entry name" value="GENERAL SECRETION PATHWAY PROTEIN A-RELATED"/>
    <property type="match status" value="1"/>
</dbReference>
<evidence type="ECO:0000313" key="3">
    <source>
        <dbReference type="EMBL" id="TCS38229.1"/>
    </source>
</evidence>
<comment type="caution">
    <text evidence="3">The sequence shown here is derived from an EMBL/GenBank/DDBJ whole genome shotgun (WGS) entry which is preliminary data.</text>
</comment>